<gene>
    <name evidence="12" type="primary">dnaG</name>
    <name evidence="15" type="ORF">CDQ91_13705</name>
</gene>
<dbReference type="GO" id="GO:0006269">
    <property type="term" value="P:DNA replication, synthesis of primer"/>
    <property type="evidence" value="ECO:0007669"/>
    <property type="project" value="UniProtKB-UniRule"/>
</dbReference>
<comment type="function">
    <text evidence="12">RNA polymerase that catalyzes the synthesis of short RNA molecules used as primers for DNA polymerase during DNA replication.</text>
</comment>
<keyword evidence="11 12" id="KW-0804">Transcription</keyword>
<feature type="region of interest" description="Disordered" evidence="13">
    <location>
        <begin position="417"/>
        <end position="457"/>
    </location>
</feature>
<dbReference type="InterPro" id="IPR002694">
    <property type="entry name" value="Znf_CHC2"/>
</dbReference>
<dbReference type="Pfam" id="PF08275">
    <property type="entry name" value="DNAG_N"/>
    <property type="match status" value="1"/>
</dbReference>
<keyword evidence="6 12" id="KW-0479">Metal-binding</keyword>
<evidence type="ECO:0000256" key="10">
    <source>
        <dbReference type="ARBA" id="ARBA00023125"/>
    </source>
</evidence>
<reference evidence="15 16" key="1">
    <citation type="journal article" date="2002" name="Int. J. Syst. Evol. Microbiol.">
        <title>Sphingopyxis witflariensis sp. nov., isolated from activated sludge.</title>
        <authorList>
            <person name="Kampfer P."/>
            <person name="Witzenberger R."/>
            <person name="Denner E.B."/>
            <person name="Busse H.J."/>
            <person name="Neef A."/>
        </authorList>
    </citation>
    <scope>NUCLEOTIDE SEQUENCE [LARGE SCALE GENOMIC DNA]</scope>
    <source>
        <strain evidence="15 16">DSM 14551</strain>
    </source>
</reference>
<dbReference type="InterPro" id="IPR050219">
    <property type="entry name" value="DnaG_primase"/>
</dbReference>
<comment type="caution">
    <text evidence="15">The sequence shown here is derived from an EMBL/GenBank/DDBJ whole genome shotgun (WGS) entry which is preliminary data.</text>
</comment>
<feature type="domain" description="Toprim" evidence="14">
    <location>
        <begin position="253"/>
        <end position="335"/>
    </location>
</feature>
<evidence type="ECO:0000313" key="16">
    <source>
        <dbReference type="Proteomes" id="UP000197097"/>
    </source>
</evidence>
<dbReference type="SUPFAM" id="SSF57783">
    <property type="entry name" value="Zinc beta-ribbon"/>
    <property type="match status" value="1"/>
</dbReference>
<dbReference type="HAMAP" id="MF_00974">
    <property type="entry name" value="DNA_primase_DnaG"/>
    <property type="match status" value="1"/>
</dbReference>
<organism evidence="15 16">
    <name type="scientific">Sphingopyxis witflariensis</name>
    <dbReference type="NCBI Taxonomy" id="173675"/>
    <lineage>
        <taxon>Bacteria</taxon>
        <taxon>Pseudomonadati</taxon>
        <taxon>Pseudomonadota</taxon>
        <taxon>Alphaproteobacteria</taxon>
        <taxon>Sphingomonadales</taxon>
        <taxon>Sphingomonadaceae</taxon>
        <taxon>Sphingopyxis</taxon>
    </lineage>
</organism>
<evidence type="ECO:0000256" key="4">
    <source>
        <dbReference type="ARBA" id="ARBA00022695"/>
    </source>
</evidence>
<evidence type="ECO:0000256" key="12">
    <source>
        <dbReference type="HAMAP-Rule" id="MF_00974"/>
    </source>
</evidence>
<dbReference type="FunFam" id="3.90.580.10:FF:000001">
    <property type="entry name" value="DNA primase"/>
    <property type="match status" value="1"/>
</dbReference>
<dbReference type="GO" id="GO:0003677">
    <property type="term" value="F:DNA binding"/>
    <property type="evidence" value="ECO:0007669"/>
    <property type="project" value="UniProtKB-KW"/>
</dbReference>
<evidence type="ECO:0000256" key="2">
    <source>
        <dbReference type="ARBA" id="ARBA00022515"/>
    </source>
</evidence>
<dbReference type="PANTHER" id="PTHR30313">
    <property type="entry name" value="DNA PRIMASE"/>
    <property type="match status" value="1"/>
</dbReference>
<name>A0A246JQP8_9SPHN</name>
<accession>A0A246JQP8</accession>
<dbReference type="EMBL" id="NISJ01000007">
    <property type="protein sequence ID" value="OWQ95337.1"/>
    <property type="molecule type" value="Genomic_DNA"/>
</dbReference>
<comment type="catalytic activity">
    <reaction evidence="12">
        <text>ssDNA + n NTP = ssDNA/pppN(pN)n-1 hybrid + (n-1) diphosphate.</text>
        <dbReference type="EC" id="2.7.7.101"/>
    </reaction>
</comment>
<dbReference type="PROSITE" id="PS50880">
    <property type="entry name" value="TOPRIM"/>
    <property type="match status" value="1"/>
</dbReference>
<dbReference type="Pfam" id="PF13662">
    <property type="entry name" value="Toprim_4"/>
    <property type="match status" value="1"/>
</dbReference>
<dbReference type="Gene3D" id="3.40.1360.10">
    <property type="match status" value="1"/>
</dbReference>
<evidence type="ECO:0000256" key="3">
    <source>
        <dbReference type="ARBA" id="ARBA00022679"/>
    </source>
</evidence>
<keyword evidence="8 12" id="KW-0862">Zinc</keyword>
<evidence type="ECO:0000256" key="5">
    <source>
        <dbReference type="ARBA" id="ARBA00022705"/>
    </source>
</evidence>
<dbReference type="InterPro" id="IPR036977">
    <property type="entry name" value="DNA_primase_Znf_CHC2"/>
</dbReference>
<dbReference type="OrthoDB" id="9803773at2"/>
<dbReference type="Gene3D" id="3.90.580.10">
    <property type="entry name" value="Zinc finger, CHC2-type domain"/>
    <property type="match status" value="1"/>
</dbReference>
<dbReference type="GO" id="GO:0005737">
    <property type="term" value="C:cytoplasm"/>
    <property type="evidence" value="ECO:0007669"/>
    <property type="project" value="TreeGrafter"/>
</dbReference>
<dbReference type="InterPro" id="IPR006295">
    <property type="entry name" value="DNA_primase_DnaG"/>
</dbReference>
<keyword evidence="10 12" id="KW-0238">DNA-binding</keyword>
<dbReference type="EC" id="2.7.7.101" evidence="12"/>
<dbReference type="FunFam" id="3.40.1360.10:FF:000002">
    <property type="entry name" value="DNA primase"/>
    <property type="match status" value="1"/>
</dbReference>
<dbReference type="GO" id="GO:0003899">
    <property type="term" value="F:DNA-directed RNA polymerase activity"/>
    <property type="evidence" value="ECO:0007669"/>
    <property type="project" value="UniProtKB-UniRule"/>
</dbReference>
<keyword evidence="5 12" id="KW-0235">DNA replication</keyword>
<dbReference type="InterPro" id="IPR030846">
    <property type="entry name" value="DnaG_bac"/>
</dbReference>
<evidence type="ECO:0000256" key="11">
    <source>
        <dbReference type="ARBA" id="ARBA00023163"/>
    </source>
</evidence>
<comment type="domain">
    <text evidence="12">Contains an N-terminal zinc-binding domain, a central core domain that contains the primase activity, and a C-terminal DnaB-binding domain.</text>
</comment>
<comment type="cofactor">
    <cofactor evidence="12">
        <name>Zn(2+)</name>
        <dbReference type="ChEBI" id="CHEBI:29105"/>
    </cofactor>
    <text evidence="12">Binds 1 zinc ion per monomer.</text>
</comment>
<evidence type="ECO:0000256" key="9">
    <source>
        <dbReference type="ARBA" id="ARBA00022842"/>
    </source>
</evidence>
<sequence>MTLTPQWLDELRSRVTLSTLIGRTVKVTRAGREFKACCPFHNEKTPSFTINDEKGFYHCFGCSAHGDAIRWMTDQRGLSFMDAVKELAAEAGMEVPAADPRAAKKAEEAASLRDVVQGAADWFTQQLDSSNGAPARAYLVKRGISEPTRRAFGFGLAPDSRSALKEALKKFPTAMLVESGMLIAVEGKEPYDRFRGRLMIPIRDARGRVIAFGGRILGDGEPKYLNSPDTPLFDKGRVLYNLDKASPASRQTNRIIVVEGYMDVIALAEAGIADAVAPLGTALTEAQLGLIWRMVPVPVLCFDGDAAGQKAAMRAAMRALPLLRPGFSLAFATLPPGQDPDDIVRARGADGFTTLLDDAQPLVERLWAHEVAAGSLATPEERAALKTRLLAHADAVEDPDVRHHYREAFRERIDGLFARKQPERPQRQPWTPNPPRGGGGNRRFGPDPRLQPPGDETRMIGQEGIAAPYAASLLGGLLRFPEALRRNEEVLTRLPMPDSGDAELLGIMLDIAMRQEGLDCEGLLAILEPMKVYNRAMTLLRADGMHFSFNRRLESNDEVAAARETALRDLDEYIGVLVTQPEIRARLAEATADFQRTMDDEGLARQQKLRAMDEDLTRRLAALSDSSQS</sequence>
<evidence type="ECO:0000313" key="15">
    <source>
        <dbReference type="EMBL" id="OWQ95337.1"/>
    </source>
</evidence>
<dbReference type="InterPro" id="IPR013264">
    <property type="entry name" value="DNAG_N"/>
</dbReference>
<dbReference type="CDD" id="cd03364">
    <property type="entry name" value="TOPRIM_DnaG_primases"/>
    <property type="match status" value="1"/>
</dbReference>
<evidence type="ECO:0000256" key="6">
    <source>
        <dbReference type="ARBA" id="ARBA00022723"/>
    </source>
</evidence>
<keyword evidence="16" id="KW-1185">Reference proteome</keyword>
<evidence type="ECO:0000256" key="8">
    <source>
        <dbReference type="ARBA" id="ARBA00022833"/>
    </source>
</evidence>
<dbReference type="NCBIfam" id="TIGR01391">
    <property type="entry name" value="dnaG"/>
    <property type="match status" value="1"/>
</dbReference>
<dbReference type="SUPFAM" id="SSF56731">
    <property type="entry name" value="DNA primase core"/>
    <property type="match status" value="1"/>
</dbReference>
<dbReference type="InterPro" id="IPR037068">
    <property type="entry name" value="DNA_primase_core_N_sf"/>
</dbReference>
<keyword evidence="4 12" id="KW-0548">Nucleotidyltransferase</keyword>
<dbReference type="GO" id="GO:1990077">
    <property type="term" value="C:primosome complex"/>
    <property type="evidence" value="ECO:0007669"/>
    <property type="project" value="UniProtKB-KW"/>
</dbReference>
<keyword evidence="9" id="KW-0460">Magnesium</keyword>
<dbReference type="Gene3D" id="3.90.980.10">
    <property type="entry name" value="DNA primase, catalytic core, N-terminal domain"/>
    <property type="match status" value="1"/>
</dbReference>
<evidence type="ECO:0000256" key="1">
    <source>
        <dbReference type="ARBA" id="ARBA00022478"/>
    </source>
</evidence>
<dbReference type="Pfam" id="PF01807">
    <property type="entry name" value="Zn_ribbon_DnaG"/>
    <property type="match status" value="1"/>
</dbReference>
<keyword evidence="7 12" id="KW-0863">Zinc-finger</keyword>
<dbReference type="InterPro" id="IPR006171">
    <property type="entry name" value="TOPRIM_dom"/>
</dbReference>
<dbReference type="AlphaFoldDB" id="A0A246JQP8"/>
<keyword evidence="1 12" id="KW-0240">DNA-directed RNA polymerase</keyword>
<proteinExistence type="inferred from homology"/>
<comment type="subunit">
    <text evidence="12">Monomer. Interacts with DnaB.</text>
</comment>
<keyword evidence="2 12" id="KW-0639">Primosome</keyword>
<dbReference type="RefSeq" id="WP_088473297.1">
    <property type="nucleotide sequence ID" value="NZ_NISJ01000007.1"/>
</dbReference>
<dbReference type="InterPro" id="IPR034151">
    <property type="entry name" value="TOPRIM_DnaG_bac"/>
</dbReference>
<keyword evidence="3 12" id="KW-0808">Transferase</keyword>
<protein>
    <recommendedName>
        <fullName evidence="12">DNA primase</fullName>
        <ecNumber evidence="12">2.7.7.101</ecNumber>
    </recommendedName>
</protein>
<dbReference type="SMART" id="SM00400">
    <property type="entry name" value="ZnF_CHCC"/>
    <property type="match status" value="1"/>
</dbReference>
<evidence type="ECO:0000259" key="14">
    <source>
        <dbReference type="PROSITE" id="PS50880"/>
    </source>
</evidence>
<dbReference type="GO" id="GO:0008270">
    <property type="term" value="F:zinc ion binding"/>
    <property type="evidence" value="ECO:0007669"/>
    <property type="project" value="UniProtKB-UniRule"/>
</dbReference>
<evidence type="ECO:0000256" key="7">
    <source>
        <dbReference type="ARBA" id="ARBA00022771"/>
    </source>
</evidence>
<evidence type="ECO:0000256" key="13">
    <source>
        <dbReference type="SAM" id="MobiDB-lite"/>
    </source>
</evidence>
<dbReference type="SMART" id="SM00493">
    <property type="entry name" value="TOPRIM"/>
    <property type="match status" value="1"/>
</dbReference>
<dbReference type="Proteomes" id="UP000197097">
    <property type="component" value="Unassembled WGS sequence"/>
</dbReference>
<dbReference type="GO" id="GO:0000428">
    <property type="term" value="C:DNA-directed RNA polymerase complex"/>
    <property type="evidence" value="ECO:0007669"/>
    <property type="project" value="UniProtKB-KW"/>
</dbReference>
<feature type="zinc finger region" description="CHC2-type" evidence="12">
    <location>
        <begin position="38"/>
        <end position="62"/>
    </location>
</feature>
<dbReference type="PANTHER" id="PTHR30313:SF2">
    <property type="entry name" value="DNA PRIMASE"/>
    <property type="match status" value="1"/>
</dbReference>
<comment type="similarity">
    <text evidence="12">Belongs to the DnaG primase family.</text>
</comment>